<proteinExistence type="predicted"/>
<sequence length="118" mass="13542">MNSSALTYSKLHSTYINSKQTTVPPAHHWYETKKPGGSLFLQCSRKEQTILTRFRSGHLRTLTFRDGNKVFPTCVRCSACQVSPEHILDYLGLSKQDLYEDPLMVLDFLRVNGIMDLF</sequence>
<organism evidence="1 2">
    <name type="scientific">Trichonephila clavipes</name>
    <name type="common">Golden silk orbweaver</name>
    <name type="synonym">Nephila clavipes</name>
    <dbReference type="NCBI Taxonomy" id="2585209"/>
    <lineage>
        <taxon>Eukaryota</taxon>
        <taxon>Metazoa</taxon>
        <taxon>Ecdysozoa</taxon>
        <taxon>Arthropoda</taxon>
        <taxon>Chelicerata</taxon>
        <taxon>Arachnida</taxon>
        <taxon>Araneae</taxon>
        <taxon>Araneomorphae</taxon>
        <taxon>Entelegynae</taxon>
        <taxon>Araneoidea</taxon>
        <taxon>Nephilidae</taxon>
        <taxon>Trichonephila</taxon>
    </lineage>
</organism>
<gene>
    <name evidence="1" type="primary">NCL1_21119</name>
    <name evidence="1" type="ORF">TNCV_195491</name>
</gene>
<evidence type="ECO:0000313" key="2">
    <source>
        <dbReference type="Proteomes" id="UP000887159"/>
    </source>
</evidence>
<accession>A0A8X6WKH3</accession>
<evidence type="ECO:0000313" key="1">
    <source>
        <dbReference type="EMBL" id="GFY35456.1"/>
    </source>
</evidence>
<dbReference type="Proteomes" id="UP000887159">
    <property type="component" value="Unassembled WGS sequence"/>
</dbReference>
<reference evidence="1" key="1">
    <citation type="submission" date="2020-08" db="EMBL/GenBank/DDBJ databases">
        <title>Multicomponent nature underlies the extraordinary mechanical properties of spider dragline silk.</title>
        <authorList>
            <person name="Kono N."/>
            <person name="Nakamura H."/>
            <person name="Mori M."/>
            <person name="Yoshida Y."/>
            <person name="Ohtoshi R."/>
            <person name="Malay A.D."/>
            <person name="Moran D.A.P."/>
            <person name="Tomita M."/>
            <person name="Numata K."/>
            <person name="Arakawa K."/>
        </authorList>
    </citation>
    <scope>NUCLEOTIDE SEQUENCE</scope>
</reference>
<name>A0A8X6WKH3_TRICX</name>
<comment type="caution">
    <text evidence="1">The sequence shown here is derived from an EMBL/GenBank/DDBJ whole genome shotgun (WGS) entry which is preliminary data.</text>
</comment>
<keyword evidence="2" id="KW-1185">Reference proteome</keyword>
<dbReference type="AlphaFoldDB" id="A0A8X6WKH3"/>
<protein>
    <submittedName>
        <fullName evidence="1">RNase H domain-containing protein</fullName>
    </submittedName>
</protein>
<dbReference type="EMBL" id="BMAU01021432">
    <property type="protein sequence ID" value="GFY35456.1"/>
    <property type="molecule type" value="Genomic_DNA"/>
</dbReference>